<comment type="subcellular location">
    <subcellularLocation>
        <location evidence="1">Cell inner membrane</location>
        <topology evidence="1">Multi-pass membrane protein</topology>
    </subcellularLocation>
</comment>
<dbReference type="Pfam" id="PF04290">
    <property type="entry name" value="DctQ"/>
    <property type="match status" value="1"/>
</dbReference>
<dbReference type="AlphaFoldDB" id="A0A415K0Y9"/>
<accession>A0A415K0Y9</accession>
<dbReference type="Proteomes" id="UP000283297">
    <property type="component" value="Unassembled WGS sequence"/>
</dbReference>
<feature type="transmembrane region" description="Helical" evidence="9">
    <location>
        <begin position="129"/>
        <end position="147"/>
    </location>
</feature>
<evidence type="ECO:0000313" key="11">
    <source>
        <dbReference type="EMBL" id="RHC39044.1"/>
    </source>
</evidence>
<keyword evidence="7 9" id="KW-0472">Membrane</keyword>
<dbReference type="PANTHER" id="PTHR35011:SF2">
    <property type="entry name" value="2,3-DIKETO-L-GULONATE TRAP TRANSPORTER SMALL PERMEASE PROTEIN YIAM"/>
    <property type="match status" value="1"/>
</dbReference>
<evidence type="ECO:0000313" key="14">
    <source>
        <dbReference type="Proteomes" id="UP000286104"/>
    </source>
</evidence>
<dbReference type="GO" id="GO:0022857">
    <property type="term" value="F:transmembrane transporter activity"/>
    <property type="evidence" value="ECO:0007669"/>
    <property type="project" value="TreeGrafter"/>
</dbReference>
<evidence type="ECO:0000256" key="3">
    <source>
        <dbReference type="ARBA" id="ARBA00022475"/>
    </source>
</evidence>
<evidence type="ECO:0000256" key="1">
    <source>
        <dbReference type="ARBA" id="ARBA00004429"/>
    </source>
</evidence>
<keyword evidence="4" id="KW-0997">Cell inner membrane</keyword>
<evidence type="ECO:0000313" key="12">
    <source>
        <dbReference type="EMBL" id="RHL29946.1"/>
    </source>
</evidence>
<proteinExistence type="inferred from homology"/>
<dbReference type="PANTHER" id="PTHR35011">
    <property type="entry name" value="2,3-DIKETO-L-GULONATE TRAP TRANSPORTER SMALL PERMEASE PROTEIN YIAM"/>
    <property type="match status" value="1"/>
</dbReference>
<keyword evidence="2" id="KW-0813">Transport</keyword>
<evidence type="ECO:0000256" key="8">
    <source>
        <dbReference type="ARBA" id="ARBA00038436"/>
    </source>
</evidence>
<reference evidence="13 14" key="1">
    <citation type="submission" date="2018-08" db="EMBL/GenBank/DDBJ databases">
        <title>A genome reference for cultivated species of the human gut microbiota.</title>
        <authorList>
            <person name="Zou Y."/>
            <person name="Xue W."/>
            <person name="Luo G."/>
        </authorList>
    </citation>
    <scope>NUCLEOTIDE SEQUENCE [LARGE SCALE GENOMIC DNA]</scope>
    <source>
        <strain evidence="12 13">AF38-24</strain>
        <strain evidence="11 14">AM36-3AA</strain>
    </source>
</reference>
<dbReference type="InterPro" id="IPR055348">
    <property type="entry name" value="DctQ"/>
</dbReference>
<organism evidence="12 13">
    <name type="scientific">Agathobacter rectalis</name>
    <dbReference type="NCBI Taxonomy" id="39491"/>
    <lineage>
        <taxon>Bacteria</taxon>
        <taxon>Bacillati</taxon>
        <taxon>Bacillota</taxon>
        <taxon>Clostridia</taxon>
        <taxon>Lachnospirales</taxon>
        <taxon>Lachnospiraceae</taxon>
        <taxon>Agathobacter</taxon>
    </lineage>
</organism>
<dbReference type="Proteomes" id="UP000286104">
    <property type="component" value="Unassembled WGS sequence"/>
</dbReference>
<comment type="caution">
    <text evidence="12">The sequence shown here is derived from an EMBL/GenBank/DDBJ whole genome shotgun (WGS) entry which is preliminary data.</text>
</comment>
<evidence type="ECO:0000313" key="13">
    <source>
        <dbReference type="Proteomes" id="UP000283297"/>
    </source>
</evidence>
<dbReference type="EMBL" id="QRON01000002">
    <property type="protein sequence ID" value="RHL29946.1"/>
    <property type="molecule type" value="Genomic_DNA"/>
</dbReference>
<feature type="domain" description="Tripartite ATP-independent periplasmic transporters DctQ component" evidence="10">
    <location>
        <begin position="24"/>
        <end position="154"/>
    </location>
</feature>
<evidence type="ECO:0000256" key="6">
    <source>
        <dbReference type="ARBA" id="ARBA00022989"/>
    </source>
</evidence>
<evidence type="ECO:0000256" key="9">
    <source>
        <dbReference type="SAM" id="Phobius"/>
    </source>
</evidence>
<keyword evidence="5 9" id="KW-0812">Transmembrane</keyword>
<dbReference type="EMBL" id="QSHU01000010">
    <property type="protein sequence ID" value="RHC39044.1"/>
    <property type="molecule type" value="Genomic_DNA"/>
</dbReference>
<dbReference type="RefSeq" id="WP_118369574.1">
    <property type="nucleotide sequence ID" value="NZ_QRON01000002.1"/>
</dbReference>
<keyword evidence="6 9" id="KW-1133">Transmembrane helix</keyword>
<evidence type="ECO:0000256" key="5">
    <source>
        <dbReference type="ARBA" id="ARBA00022692"/>
    </source>
</evidence>
<gene>
    <name evidence="12" type="ORF">DW028_04830</name>
    <name evidence="11" type="ORF">DW848_08525</name>
</gene>
<evidence type="ECO:0000256" key="7">
    <source>
        <dbReference type="ARBA" id="ARBA00023136"/>
    </source>
</evidence>
<dbReference type="GO" id="GO:0015740">
    <property type="term" value="P:C4-dicarboxylate transport"/>
    <property type="evidence" value="ECO:0007669"/>
    <property type="project" value="TreeGrafter"/>
</dbReference>
<keyword evidence="3" id="KW-1003">Cell membrane</keyword>
<evidence type="ECO:0000256" key="2">
    <source>
        <dbReference type="ARBA" id="ARBA00022448"/>
    </source>
</evidence>
<evidence type="ECO:0000256" key="4">
    <source>
        <dbReference type="ARBA" id="ARBA00022519"/>
    </source>
</evidence>
<dbReference type="GO" id="GO:0005886">
    <property type="term" value="C:plasma membrane"/>
    <property type="evidence" value="ECO:0007669"/>
    <property type="project" value="UniProtKB-SubCell"/>
</dbReference>
<dbReference type="InterPro" id="IPR007387">
    <property type="entry name" value="TRAP_DctQ"/>
</dbReference>
<comment type="similarity">
    <text evidence="8">Belongs to the TRAP transporter small permease family.</text>
</comment>
<name>A0A415K0Y9_9FIRM</name>
<evidence type="ECO:0000259" key="10">
    <source>
        <dbReference type="Pfam" id="PF04290"/>
    </source>
</evidence>
<feature type="transmembrane region" description="Helical" evidence="9">
    <location>
        <begin position="12"/>
        <end position="32"/>
    </location>
</feature>
<feature type="transmembrane region" description="Helical" evidence="9">
    <location>
        <begin position="90"/>
        <end position="109"/>
    </location>
</feature>
<sequence length="209" mass="24568">MKKILHYLDEYLEEFLMVIFLIAMTLIMGIQVFSRYVLGMSLSWSEEITRYLFIWSAFLSVSLCTRKCISIKIDQFIQLFPRRGKSLWKVLNLTVEFVFFVYLIPYSFIYLKNTIESGQVSPACGIPMYYVQAAPFVCFIITAFRIAQRWFGEWKIVLNKDEKPLEEGSIASVIEEAVVEDSYREKELVEEIEAIDSKAKKERKNRCQQ</sequence>
<protein>
    <submittedName>
        <fullName evidence="12">TRAP transporter small permease</fullName>
    </submittedName>
</protein>